<dbReference type="PRINTS" id="PR00237">
    <property type="entry name" value="GPCRRHODOPSN"/>
</dbReference>
<evidence type="ECO:0000256" key="1">
    <source>
        <dbReference type="ARBA" id="ARBA00004141"/>
    </source>
</evidence>
<organism evidence="10 11">
    <name type="scientific">Biomphalaria glabrata</name>
    <name type="common">Bloodfluke planorb</name>
    <name type="synonym">Freshwater snail</name>
    <dbReference type="NCBI Taxonomy" id="6526"/>
    <lineage>
        <taxon>Eukaryota</taxon>
        <taxon>Metazoa</taxon>
        <taxon>Spiralia</taxon>
        <taxon>Lophotrochozoa</taxon>
        <taxon>Mollusca</taxon>
        <taxon>Gastropoda</taxon>
        <taxon>Heterobranchia</taxon>
        <taxon>Euthyneura</taxon>
        <taxon>Panpulmonata</taxon>
        <taxon>Hygrophila</taxon>
        <taxon>Lymnaeoidea</taxon>
        <taxon>Planorbidae</taxon>
        <taxon>Biomphalaria</taxon>
    </lineage>
</organism>
<comment type="subcellular location">
    <subcellularLocation>
        <location evidence="1">Membrane</location>
        <topology evidence="1">Multi-pass membrane protein</topology>
    </subcellularLocation>
</comment>
<evidence type="ECO:0000256" key="8">
    <source>
        <dbReference type="SAM" id="Phobius"/>
    </source>
</evidence>
<protein>
    <submittedName>
        <fullName evidence="11">Growth hormone secretagogue receptor type 1-like isoform X1</fullName>
    </submittedName>
</protein>
<accession>A0A9W3AQG6</accession>
<feature type="transmembrane region" description="Helical" evidence="8">
    <location>
        <begin position="111"/>
        <end position="131"/>
    </location>
</feature>
<evidence type="ECO:0000256" key="2">
    <source>
        <dbReference type="ARBA" id="ARBA00022692"/>
    </source>
</evidence>
<feature type="transmembrane region" description="Helical" evidence="8">
    <location>
        <begin position="250"/>
        <end position="273"/>
    </location>
</feature>
<dbReference type="PROSITE" id="PS50262">
    <property type="entry name" value="G_PROTEIN_RECEP_F1_2"/>
    <property type="match status" value="1"/>
</dbReference>
<dbReference type="RefSeq" id="XP_055889439.1">
    <property type="nucleotide sequence ID" value="XM_056033464.1"/>
</dbReference>
<reference evidence="11" key="1">
    <citation type="submission" date="2025-08" db="UniProtKB">
        <authorList>
            <consortium name="RefSeq"/>
        </authorList>
    </citation>
    <scope>IDENTIFICATION</scope>
</reference>
<sequence length="356" mass="41190">MTSTTTFSNGSDLSENWDSEVLRLNALTGDIKSIYLWVVFGIGFPGNIFCILTVLTMQQMTTATFFVSLLAFYDACTLTVKLVYHQLGKHQVYLGSMGCKMAFLSNFFSAQANWVLVFICAERFVAVCFPLKKAYIVTKRRSYVCSAVMFIALLIPFALLYVFMRDSDPSGRHCGTFEEYVQFWIHGWYWINSFIYLFIPLFCIVILTAFIIRGLTRSRVDRRSIMRTSSKGEHGNRRLMVEVERLERSITVMLIMAALIFTILLLPSCVFLLAFTDSENPLVRARWRLFDQIQYVFSDSSHAVNFFLYFFSAQRFRNQFLCLLTCRTRRLTNQRHRCTESGVTKYSIALSRGEET</sequence>
<dbReference type="InterPro" id="IPR017452">
    <property type="entry name" value="GPCR_Rhodpsn_7TM"/>
</dbReference>
<dbReference type="SUPFAM" id="SSF81321">
    <property type="entry name" value="Family A G protein-coupled receptor-like"/>
    <property type="match status" value="1"/>
</dbReference>
<keyword evidence="4" id="KW-0297">G-protein coupled receptor</keyword>
<evidence type="ECO:0000256" key="3">
    <source>
        <dbReference type="ARBA" id="ARBA00022989"/>
    </source>
</evidence>
<evidence type="ECO:0000256" key="4">
    <source>
        <dbReference type="ARBA" id="ARBA00023040"/>
    </source>
</evidence>
<dbReference type="GO" id="GO:0005886">
    <property type="term" value="C:plasma membrane"/>
    <property type="evidence" value="ECO:0007669"/>
    <property type="project" value="TreeGrafter"/>
</dbReference>
<evidence type="ECO:0000256" key="6">
    <source>
        <dbReference type="ARBA" id="ARBA00023170"/>
    </source>
</evidence>
<name>A0A9W3AQG6_BIOGL</name>
<dbReference type="Gene3D" id="1.20.1070.10">
    <property type="entry name" value="Rhodopsin 7-helix transmembrane proteins"/>
    <property type="match status" value="1"/>
</dbReference>
<dbReference type="GO" id="GO:0004930">
    <property type="term" value="F:G protein-coupled receptor activity"/>
    <property type="evidence" value="ECO:0007669"/>
    <property type="project" value="UniProtKB-KW"/>
</dbReference>
<dbReference type="InterPro" id="IPR000276">
    <property type="entry name" value="GPCR_Rhodpsn"/>
</dbReference>
<proteinExistence type="predicted"/>
<evidence type="ECO:0000256" key="5">
    <source>
        <dbReference type="ARBA" id="ARBA00023136"/>
    </source>
</evidence>
<feature type="transmembrane region" description="Helical" evidence="8">
    <location>
        <begin position="194"/>
        <end position="216"/>
    </location>
</feature>
<feature type="transmembrane region" description="Helical" evidence="8">
    <location>
        <begin position="62"/>
        <end position="84"/>
    </location>
</feature>
<dbReference type="AlphaFoldDB" id="A0A9W3AQG6"/>
<evidence type="ECO:0000313" key="11">
    <source>
        <dbReference type="RefSeq" id="XP_055889439.1"/>
    </source>
</evidence>
<dbReference type="PANTHER" id="PTHR24243:SF230">
    <property type="entry name" value="G-PROTEIN COUPLED RECEPTORS FAMILY 1 PROFILE DOMAIN-CONTAINING PROTEIN"/>
    <property type="match status" value="1"/>
</dbReference>
<dbReference type="Pfam" id="PF00001">
    <property type="entry name" value="7tm_1"/>
    <property type="match status" value="1"/>
</dbReference>
<keyword evidence="2 8" id="KW-0812">Transmembrane</keyword>
<keyword evidence="3 8" id="KW-1133">Transmembrane helix</keyword>
<dbReference type="Proteomes" id="UP001165740">
    <property type="component" value="Chromosome 1"/>
</dbReference>
<feature type="domain" description="G-protein coupled receptors family 1 profile" evidence="9">
    <location>
        <begin position="46"/>
        <end position="309"/>
    </location>
</feature>
<dbReference type="GeneID" id="106066090"/>
<feature type="transmembrane region" description="Helical" evidence="8">
    <location>
        <begin position="143"/>
        <end position="163"/>
    </location>
</feature>
<evidence type="ECO:0000313" key="10">
    <source>
        <dbReference type="Proteomes" id="UP001165740"/>
    </source>
</evidence>
<keyword evidence="10" id="KW-1185">Reference proteome</keyword>
<keyword evidence="6" id="KW-0675">Receptor</keyword>
<gene>
    <name evidence="11" type="primary">LOC106066090</name>
</gene>
<dbReference type="OrthoDB" id="6068817at2759"/>
<dbReference type="OMA" id="KTERMIT"/>
<feature type="transmembrane region" description="Helical" evidence="8">
    <location>
        <begin position="34"/>
        <end position="55"/>
    </location>
</feature>
<keyword evidence="5 8" id="KW-0472">Membrane</keyword>
<evidence type="ECO:0000259" key="9">
    <source>
        <dbReference type="PROSITE" id="PS50262"/>
    </source>
</evidence>
<keyword evidence="7" id="KW-0807">Transducer</keyword>
<evidence type="ECO:0000256" key="7">
    <source>
        <dbReference type="ARBA" id="ARBA00023224"/>
    </source>
</evidence>
<dbReference type="PANTHER" id="PTHR24243">
    <property type="entry name" value="G-PROTEIN COUPLED RECEPTOR"/>
    <property type="match status" value="1"/>
</dbReference>